<dbReference type="HOGENOM" id="CLU_169147_3_0_1"/>
<dbReference type="InterPro" id="IPR039297">
    <property type="entry name" value="COX7a"/>
</dbReference>
<dbReference type="AlphaFoldDB" id="V2X6I1"/>
<comment type="subcellular location">
    <subcellularLocation>
        <location evidence="1">Mitochondrion inner membrane</location>
    </subcellularLocation>
</comment>
<keyword evidence="4 5" id="KW-0472">Membrane</keyword>
<comment type="caution">
    <text evidence="6">The sequence shown here is derived from an EMBL/GenBank/DDBJ whole genome shotgun (WGS) entry which is preliminary data.</text>
</comment>
<dbReference type="Proteomes" id="UP000017559">
    <property type="component" value="Unassembled WGS sequence"/>
</dbReference>
<organism evidence="6 7">
    <name type="scientific">Moniliophthora roreri (strain MCA 2997)</name>
    <name type="common">Cocoa frosty pod rot fungus</name>
    <name type="synonym">Crinipellis roreri</name>
    <dbReference type="NCBI Taxonomy" id="1381753"/>
    <lineage>
        <taxon>Eukaryota</taxon>
        <taxon>Fungi</taxon>
        <taxon>Dikarya</taxon>
        <taxon>Basidiomycota</taxon>
        <taxon>Agaricomycotina</taxon>
        <taxon>Agaricomycetes</taxon>
        <taxon>Agaricomycetidae</taxon>
        <taxon>Agaricales</taxon>
        <taxon>Marasmiineae</taxon>
        <taxon>Marasmiaceae</taxon>
        <taxon>Moniliophthora</taxon>
    </lineage>
</organism>
<dbReference type="Pfam" id="PF02238">
    <property type="entry name" value="COX7a"/>
    <property type="match status" value="1"/>
</dbReference>
<evidence type="ECO:0000256" key="3">
    <source>
        <dbReference type="ARBA" id="ARBA00023128"/>
    </source>
</evidence>
<dbReference type="STRING" id="1381753.V2X6I1"/>
<protein>
    <submittedName>
        <fullName evidence="6">Uncharacterized protein</fullName>
    </submittedName>
</protein>
<keyword evidence="7" id="KW-1185">Reference proteome</keyword>
<gene>
    <name evidence="6" type="ORF">Moror_16210</name>
</gene>
<dbReference type="GO" id="GO:0005743">
    <property type="term" value="C:mitochondrial inner membrane"/>
    <property type="evidence" value="ECO:0007669"/>
    <property type="project" value="UniProtKB-SubCell"/>
</dbReference>
<keyword evidence="5" id="KW-1133">Transmembrane helix</keyword>
<evidence type="ECO:0000313" key="7">
    <source>
        <dbReference type="Proteomes" id="UP000017559"/>
    </source>
</evidence>
<evidence type="ECO:0000256" key="5">
    <source>
        <dbReference type="SAM" id="Phobius"/>
    </source>
</evidence>
<keyword evidence="3" id="KW-0496">Mitochondrion</keyword>
<proteinExistence type="predicted"/>
<keyword evidence="5" id="KW-0812">Transmembrane</keyword>
<accession>V2X6I1</accession>
<feature type="transmembrane region" description="Helical" evidence="5">
    <location>
        <begin position="35"/>
        <end position="56"/>
    </location>
</feature>
<dbReference type="EMBL" id="AWSO01000568">
    <property type="protein sequence ID" value="ESK89367.1"/>
    <property type="molecule type" value="Genomic_DNA"/>
</dbReference>
<evidence type="ECO:0000256" key="2">
    <source>
        <dbReference type="ARBA" id="ARBA00022792"/>
    </source>
</evidence>
<dbReference type="OrthoDB" id="5511599at2759"/>
<dbReference type="KEGG" id="mrr:Moror_16210"/>
<evidence type="ECO:0000313" key="6">
    <source>
        <dbReference type="EMBL" id="ESK89367.1"/>
    </source>
</evidence>
<sequence length="66" mass="7680">MLDGIYNRPYDIIERQKRYQNDPRPLHRRAPRRILYIRLFSVGFTAGALGTVYGLYQLIQGKPTAA</sequence>
<reference evidence="6 7" key="1">
    <citation type="journal article" date="2014" name="BMC Genomics">
        <title>Genome and secretome analysis of the hemibiotrophic fungal pathogen, Moniliophthora roreri, which causes frosty pod rot disease of cacao: mechanisms of the biotrophic and necrotrophic phases.</title>
        <authorList>
            <person name="Meinhardt L.W."/>
            <person name="Costa G.G.L."/>
            <person name="Thomazella D.P.T."/>
            <person name="Teixeira P.J.P.L."/>
            <person name="Carazzolle M.F."/>
            <person name="Schuster S.C."/>
            <person name="Carlson J.E."/>
            <person name="Guiltinan M.J."/>
            <person name="Mieczkowski P."/>
            <person name="Farmer A."/>
            <person name="Ramaraj T."/>
            <person name="Crozier J."/>
            <person name="Davis R.E."/>
            <person name="Shao J."/>
            <person name="Melnick R.L."/>
            <person name="Pereira G.A.G."/>
            <person name="Bailey B.A."/>
        </authorList>
    </citation>
    <scope>NUCLEOTIDE SEQUENCE [LARGE SCALE GENOMIC DNA]</scope>
    <source>
        <strain evidence="6 7">MCA 2997</strain>
    </source>
</reference>
<evidence type="ECO:0000256" key="4">
    <source>
        <dbReference type="ARBA" id="ARBA00023136"/>
    </source>
</evidence>
<keyword evidence="2" id="KW-0999">Mitochondrion inner membrane</keyword>
<name>V2X6I1_MONRO</name>
<evidence type="ECO:0000256" key="1">
    <source>
        <dbReference type="ARBA" id="ARBA00004273"/>
    </source>
</evidence>